<dbReference type="Proteomes" id="UP001219525">
    <property type="component" value="Unassembled WGS sequence"/>
</dbReference>
<evidence type="ECO:0000313" key="3">
    <source>
        <dbReference type="Proteomes" id="UP001219525"/>
    </source>
</evidence>
<keyword evidence="3" id="KW-1185">Reference proteome</keyword>
<accession>A0AAD6Y5P6</accession>
<dbReference type="AlphaFoldDB" id="A0AAD6Y5P6"/>
<name>A0AAD6Y5P6_9AGAR</name>
<reference evidence="2" key="1">
    <citation type="submission" date="2023-03" db="EMBL/GenBank/DDBJ databases">
        <title>Massive genome expansion in bonnet fungi (Mycena s.s.) driven by repeated elements and novel gene families across ecological guilds.</title>
        <authorList>
            <consortium name="Lawrence Berkeley National Laboratory"/>
            <person name="Harder C.B."/>
            <person name="Miyauchi S."/>
            <person name="Viragh M."/>
            <person name="Kuo A."/>
            <person name="Thoen E."/>
            <person name="Andreopoulos B."/>
            <person name="Lu D."/>
            <person name="Skrede I."/>
            <person name="Drula E."/>
            <person name="Henrissat B."/>
            <person name="Morin E."/>
            <person name="Kohler A."/>
            <person name="Barry K."/>
            <person name="LaButti K."/>
            <person name="Morin E."/>
            <person name="Salamov A."/>
            <person name="Lipzen A."/>
            <person name="Mereny Z."/>
            <person name="Hegedus B."/>
            <person name="Baldrian P."/>
            <person name="Stursova M."/>
            <person name="Weitz H."/>
            <person name="Taylor A."/>
            <person name="Grigoriev I.V."/>
            <person name="Nagy L.G."/>
            <person name="Martin F."/>
            <person name="Kauserud H."/>
        </authorList>
    </citation>
    <scope>NUCLEOTIDE SEQUENCE</scope>
    <source>
        <strain evidence="2">9144</strain>
    </source>
</reference>
<sequence>MGDDDGVYLRIQGGATSRQYEHYRALCNSRVNRFGADPLAGAVGAEVEEEARAAHASGWRAQILAEIGNSTDSHPEVRVAPVADSCGERGQIDVAGARASRGKGDGVVPGANPATREEKTGQRWGRRVCYKRRDDGRWGWRAGVLGFAEVQGIQWLRRTQGACVLRGGWLAGGWQRGLDAQCTLAAPRAAATCAGHALCGCLRRPCVVREERVARTNTRCAGADECSSTPSRLNSAHRSHHKKDASEESELEVINQVQVPLGLELLTGAMRRGTCQYGNRDRTSGTADKRRSIARVSVGWDNGDEQWYCSVTWIVDGALNTAIAQRARIAGVSYGDSNMAASWEVSGRESVRLRTMSGDLGMNNEELFRHVMRWFKCIRSTAQTCQDVSTT</sequence>
<gene>
    <name evidence="2" type="ORF">GGX14DRAFT_677096</name>
</gene>
<evidence type="ECO:0000313" key="2">
    <source>
        <dbReference type="EMBL" id="KAJ7195332.1"/>
    </source>
</evidence>
<organism evidence="2 3">
    <name type="scientific">Mycena pura</name>
    <dbReference type="NCBI Taxonomy" id="153505"/>
    <lineage>
        <taxon>Eukaryota</taxon>
        <taxon>Fungi</taxon>
        <taxon>Dikarya</taxon>
        <taxon>Basidiomycota</taxon>
        <taxon>Agaricomycotina</taxon>
        <taxon>Agaricomycetes</taxon>
        <taxon>Agaricomycetidae</taxon>
        <taxon>Agaricales</taxon>
        <taxon>Marasmiineae</taxon>
        <taxon>Mycenaceae</taxon>
        <taxon>Mycena</taxon>
    </lineage>
</organism>
<proteinExistence type="predicted"/>
<protein>
    <submittedName>
        <fullName evidence="2">Uncharacterized protein</fullName>
    </submittedName>
</protein>
<comment type="caution">
    <text evidence="2">The sequence shown here is derived from an EMBL/GenBank/DDBJ whole genome shotgun (WGS) entry which is preliminary data.</text>
</comment>
<evidence type="ECO:0000256" key="1">
    <source>
        <dbReference type="SAM" id="MobiDB-lite"/>
    </source>
</evidence>
<dbReference type="EMBL" id="JARJCW010000091">
    <property type="protein sequence ID" value="KAJ7195332.1"/>
    <property type="molecule type" value="Genomic_DNA"/>
</dbReference>
<feature type="region of interest" description="Disordered" evidence="1">
    <location>
        <begin position="98"/>
        <end position="119"/>
    </location>
</feature>
<feature type="region of interest" description="Disordered" evidence="1">
    <location>
        <begin position="224"/>
        <end position="249"/>
    </location>
</feature>